<protein>
    <recommendedName>
        <fullName evidence="2">Baseplate protein J-like domain-containing protein</fullName>
    </recommendedName>
</protein>
<gene>
    <name evidence="1" type="ORF">S01H1_55156</name>
</gene>
<dbReference type="Gene3D" id="3.30.300.200">
    <property type="match status" value="1"/>
</dbReference>
<reference evidence="1" key="1">
    <citation type="journal article" date="2014" name="Front. Microbiol.">
        <title>High frequency of phylogenetically diverse reductive dehalogenase-homologous genes in deep subseafloor sedimentary metagenomes.</title>
        <authorList>
            <person name="Kawai M."/>
            <person name="Futagami T."/>
            <person name="Toyoda A."/>
            <person name="Takaki Y."/>
            <person name="Nishi S."/>
            <person name="Hori S."/>
            <person name="Arai W."/>
            <person name="Tsubouchi T."/>
            <person name="Morono Y."/>
            <person name="Uchiyama I."/>
            <person name="Ito T."/>
            <person name="Fujiyama A."/>
            <person name="Inagaki F."/>
            <person name="Takami H."/>
        </authorList>
    </citation>
    <scope>NUCLEOTIDE SEQUENCE</scope>
    <source>
        <strain evidence="1">Expedition CK06-06</strain>
    </source>
</reference>
<sequence length="258" mass="28957">GAVREVIESIKFFAPLNYSAQERAVTADDYAAIVARDFPDIESVFVYGGEEIDPPQYGKVFISLKPRAGVTISDSEKLTIANTILKRRNVVSITPIVIDPDFTYLLITSRVRYNPRATILSPNAVQQLIEQVIRDFGDVELEKFEKDFRYSNLVCAIDDSEPSIRSNETTVLMQQRFEPALGRAVSYVLEYNNAIYHPESDFQPVLSSTTFGYIDPATGQIVDAYLDDDGNGTIRVYKLVDLEKQIINDCQGTIDYTA</sequence>
<evidence type="ECO:0000313" key="1">
    <source>
        <dbReference type="EMBL" id="GAG23024.1"/>
    </source>
</evidence>
<comment type="caution">
    <text evidence="1">The sequence shown here is derived from an EMBL/GenBank/DDBJ whole genome shotgun (WGS) entry which is preliminary data.</text>
</comment>
<feature type="non-terminal residue" evidence="1">
    <location>
        <position position="1"/>
    </location>
</feature>
<evidence type="ECO:0008006" key="2">
    <source>
        <dbReference type="Google" id="ProtNLM"/>
    </source>
</evidence>
<proteinExistence type="predicted"/>
<name>X0VX68_9ZZZZ</name>
<feature type="non-terminal residue" evidence="1">
    <location>
        <position position="258"/>
    </location>
</feature>
<organism evidence="1">
    <name type="scientific">marine sediment metagenome</name>
    <dbReference type="NCBI Taxonomy" id="412755"/>
    <lineage>
        <taxon>unclassified sequences</taxon>
        <taxon>metagenomes</taxon>
        <taxon>ecological metagenomes</taxon>
    </lineage>
</organism>
<dbReference type="EMBL" id="BARS01035835">
    <property type="protein sequence ID" value="GAG23024.1"/>
    <property type="molecule type" value="Genomic_DNA"/>
</dbReference>
<accession>X0VX68</accession>
<dbReference type="AlphaFoldDB" id="X0VX68"/>